<dbReference type="InterPro" id="IPR011032">
    <property type="entry name" value="GroES-like_sf"/>
</dbReference>
<feature type="domain" description="Enoyl reductase (ER)" evidence="2">
    <location>
        <begin position="16"/>
        <end position="333"/>
    </location>
</feature>
<dbReference type="Proteomes" id="UP000730482">
    <property type="component" value="Unassembled WGS sequence"/>
</dbReference>
<dbReference type="PANTHER" id="PTHR43205:SF7">
    <property type="entry name" value="PROSTAGLANDIN REDUCTASE 1"/>
    <property type="match status" value="1"/>
</dbReference>
<evidence type="ECO:0000313" key="4">
    <source>
        <dbReference type="Proteomes" id="UP000730482"/>
    </source>
</evidence>
<dbReference type="Gene3D" id="3.90.180.10">
    <property type="entry name" value="Medium-chain alcohol dehydrogenases, catalytic domain"/>
    <property type="match status" value="1"/>
</dbReference>
<gene>
    <name evidence="3" type="ORF">KGQ19_13120</name>
</gene>
<comment type="caution">
    <text evidence="3">The sequence shown here is derived from an EMBL/GenBank/DDBJ whole genome shotgun (WGS) entry which is preliminary data.</text>
</comment>
<dbReference type="EMBL" id="JAAFYZ010000035">
    <property type="protein sequence ID" value="MBS2547808.1"/>
    <property type="molecule type" value="Genomic_DNA"/>
</dbReference>
<dbReference type="CDD" id="cd05288">
    <property type="entry name" value="PGDH"/>
    <property type="match status" value="1"/>
</dbReference>
<evidence type="ECO:0000259" key="2">
    <source>
        <dbReference type="SMART" id="SM00829"/>
    </source>
</evidence>
<protein>
    <submittedName>
        <fullName evidence="3">NADP-dependent oxidoreductase</fullName>
    </submittedName>
</protein>
<dbReference type="InterPro" id="IPR020843">
    <property type="entry name" value="ER"/>
</dbReference>
<accession>A0ABS5KP20</accession>
<dbReference type="InterPro" id="IPR036291">
    <property type="entry name" value="NAD(P)-bd_dom_sf"/>
</dbReference>
<dbReference type="SMART" id="SM00829">
    <property type="entry name" value="PKS_ER"/>
    <property type="match status" value="1"/>
</dbReference>
<dbReference type="SUPFAM" id="SSF51735">
    <property type="entry name" value="NAD(P)-binding Rossmann-fold domains"/>
    <property type="match status" value="1"/>
</dbReference>
<dbReference type="Pfam" id="PF16884">
    <property type="entry name" value="ADH_N_2"/>
    <property type="match status" value="1"/>
</dbReference>
<keyword evidence="4" id="KW-1185">Reference proteome</keyword>
<dbReference type="InterPro" id="IPR045010">
    <property type="entry name" value="MDR_fam"/>
</dbReference>
<dbReference type="InterPro" id="IPR013149">
    <property type="entry name" value="ADH-like_C"/>
</dbReference>
<organism evidence="3 4">
    <name type="scientific">Catenulispora pinistramenti</name>
    <dbReference type="NCBI Taxonomy" id="2705254"/>
    <lineage>
        <taxon>Bacteria</taxon>
        <taxon>Bacillati</taxon>
        <taxon>Actinomycetota</taxon>
        <taxon>Actinomycetes</taxon>
        <taxon>Catenulisporales</taxon>
        <taxon>Catenulisporaceae</taxon>
        <taxon>Catenulispora</taxon>
    </lineage>
</organism>
<dbReference type="Gene3D" id="3.40.50.720">
    <property type="entry name" value="NAD(P)-binding Rossmann-like Domain"/>
    <property type="match status" value="1"/>
</dbReference>
<sequence length="338" mass="35500">MSVASREWQLIARPVGEPKPTDFRLLRAEVADPGPGQILVRNTWLSVDPYMRGRMNDVPSYIPPFQLNEAMTGGAVGVVVAAGDGSAIPVGATVSHFEGWREYALLDAAKTQVLDTSKVPAQAFLGVLGITGLTAYVGLTEIAPVKEGDVVFVSGAAGAVGSVAGQIAKKLGASKVIGSAGGPQKVKRLTEHYGFDAAIDYREGGLRTQLKQAAPDGIDVYFDNVGGDTLDAALTRMNLFGRIALCGAISVYNEESMPAGPPHLTLAIGKSLTLRGFTIGHHMKAFPEYIGKASGWLAEGSLRTDETVVDGIEEALNAFFGVMSGANTGKMLVRLPEA</sequence>
<name>A0ABS5KP20_9ACTN</name>
<evidence type="ECO:0000256" key="1">
    <source>
        <dbReference type="ARBA" id="ARBA00023002"/>
    </source>
</evidence>
<dbReference type="SUPFAM" id="SSF50129">
    <property type="entry name" value="GroES-like"/>
    <property type="match status" value="1"/>
</dbReference>
<dbReference type="Pfam" id="PF00107">
    <property type="entry name" value="ADH_zinc_N"/>
    <property type="match status" value="1"/>
</dbReference>
<reference evidence="3 4" key="1">
    <citation type="submission" date="2020-02" db="EMBL/GenBank/DDBJ databases">
        <title>Acidophilic actinobacteria isolated from forest soil.</title>
        <authorList>
            <person name="Golinska P."/>
        </authorList>
    </citation>
    <scope>NUCLEOTIDE SEQUENCE [LARGE SCALE GENOMIC DNA]</scope>
    <source>
        <strain evidence="3 4">NL8</strain>
    </source>
</reference>
<evidence type="ECO:0000313" key="3">
    <source>
        <dbReference type="EMBL" id="MBS2547808.1"/>
    </source>
</evidence>
<dbReference type="PANTHER" id="PTHR43205">
    <property type="entry name" value="PROSTAGLANDIN REDUCTASE"/>
    <property type="match status" value="1"/>
</dbReference>
<proteinExistence type="predicted"/>
<dbReference type="RefSeq" id="WP_212009387.1">
    <property type="nucleotide sequence ID" value="NZ_JAAFYZ010000035.1"/>
</dbReference>
<keyword evidence="1" id="KW-0560">Oxidoreductase</keyword>
<dbReference type="InterPro" id="IPR041694">
    <property type="entry name" value="ADH_N_2"/>
</dbReference>